<feature type="compositionally biased region" description="Acidic residues" evidence="4">
    <location>
        <begin position="160"/>
        <end position="173"/>
    </location>
</feature>
<evidence type="ECO:0000256" key="2">
    <source>
        <dbReference type="ARBA" id="ARBA00022517"/>
    </source>
</evidence>
<evidence type="ECO:0000313" key="7">
    <source>
        <dbReference type="EMBL" id="PJI94408.1"/>
    </source>
</evidence>
<dbReference type="AlphaFoldDB" id="A0A2M8WU32"/>
<keyword evidence="2 3" id="KW-0690">Ribosome biogenesis</keyword>
<dbReference type="InterPro" id="IPR028998">
    <property type="entry name" value="RimP_C"/>
</dbReference>
<evidence type="ECO:0000313" key="8">
    <source>
        <dbReference type="Proteomes" id="UP000231586"/>
    </source>
</evidence>
<dbReference type="PANTHER" id="PTHR33867:SF1">
    <property type="entry name" value="RIBOSOME MATURATION FACTOR RIMP"/>
    <property type="match status" value="1"/>
</dbReference>
<dbReference type="Proteomes" id="UP000231586">
    <property type="component" value="Unassembled WGS sequence"/>
</dbReference>
<comment type="similarity">
    <text evidence="3">Belongs to the RimP family.</text>
</comment>
<organism evidence="7 8">
    <name type="scientific">Luteimicrobium subarcticum</name>
    <dbReference type="NCBI Taxonomy" id="620910"/>
    <lineage>
        <taxon>Bacteria</taxon>
        <taxon>Bacillati</taxon>
        <taxon>Actinomycetota</taxon>
        <taxon>Actinomycetes</taxon>
        <taxon>Micrococcales</taxon>
        <taxon>Luteimicrobium</taxon>
    </lineage>
</organism>
<accession>A0A2M8WU32</accession>
<keyword evidence="8" id="KW-1185">Reference proteome</keyword>
<comment type="caution">
    <text evidence="7">The sequence shown here is derived from an EMBL/GenBank/DDBJ whole genome shotgun (WGS) entry which is preliminary data.</text>
</comment>
<dbReference type="HAMAP" id="MF_01077">
    <property type="entry name" value="RimP"/>
    <property type="match status" value="1"/>
</dbReference>
<dbReference type="EMBL" id="PGTZ01000006">
    <property type="protein sequence ID" value="PJI94408.1"/>
    <property type="molecule type" value="Genomic_DNA"/>
</dbReference>
<dbReference type="Pfam" id="PF02576">
    <property type="entry name" value="RimP_N"/>
    <property type="match status" value="1"/>
</dbReference>
<dbReference type="GO" id="GO:0005829">
    <property type="term" value="C:cytosol"/>
    <property type="evidence" value="ECO:0007669"/>
    <property type="project" value="TreeGrafter"/>
</dbReference>
<dbReference type="RefSeq" id="WP_100348454.1">
    <property type="nucleotide sequence ID" value="NZ_PGTZ01000006.1"/>
</dbReference>
<dbReference type="OrthoDB" id="9805006at2"/>
<evidence type="ECO:0000256" key="1">
    <source>
        <dbReference type="ARBA" id="ARBA00022490"/>
    </source>
</evidence>
<dbReference type="Gene3D" id="3.30.300.70">
    <property type="entry name" value="RimP-like superfamily, N-terminal"/>
    <property type="match status" value="1"/>
</dbReference>
<dbReference type="Pfam" id="PF17384">
    <property type="entry name" value="DUF150_C"/>
    <property type="match status" value="1"/>
</dbReference>
<dbReference type="GO" id="GO:0006412">
    <property type="term" value="P:translation"/>
    <property type="evidence" value="ECO:0007669"/>
    <property type="project" value="TreeGrafter"/>
</dbReference>
<reference evidence="7 8" key="1">
    <citation type="submission" date="2017-11" db="EMBL/GenBank/DDBJ databases">
        <title>Genomic Encyclopedia of Archaeal and Bacterial Type Strains, Phase II (KMG-II): From Individual Species to Whole Genera.</title>
        <authorList>
            <person name="Goeker M."/>
        </authorList>
    </citation>
    <scope>NUCLEOTIDE SEQUENCE [LARGE SCALE GENOMIC DNA]</scope>
    <source>
        <strain evidence="7 8">DSM 22413</strain>
    </source>
</reference>
<comment type="subcellular location">
    <subcellularLocation>
        <location evidence="3">Cytoplasm</location>
    </subcellularLocation>
</comment>
<protein>
    <recommendedName>
        <fullName evidence="3">Ribosome maturation factor RimP</fullName>
    </recommendedName>
</protein>
<feature type="domain" description="Ribosome maturation factor RimP N-terminal" evidence="5">
    <location>
        <begin position="14"/>
        <end position="88"/>
    </location>
</feature>
<keyword evidence="1 3" id="KW-0963">Cytoplasm</keyword>
<evidence type="ECO:0000259" key="6">
    <source>
        <dbReference type="Pfam" id="PF17384"/>
    </source>
</evidence>
<evidence type="ECO:0000256" key="4">
    <source>
        <dbReference type="SAM" id="MobiDB-lite"/>
    </source>
</evidence>
<dbReference type="InterPro" id="IPR035956">
    <property type="entry name" value="RimP_N_sf"/>
</dbReference>
<sequence length="180" mass="19071">MARHNAADAVQEVVAPVVDASGLYLEDVTLGRSGPRTVVRITLDLPEDETGSLDLDRVAEVSRAVSDALDAADTVSGEYTLEVSTPGVSRPLTERRHFLRARGRLVRLALRDGGAAAGRLDTVDGDDVVLTEVTEGPERVALADVARGTVEVEMKRAESADLDDPEAADDAQDEHEGGEA</sequence>
<dbReference type="InterPro" id="IPR003728">
    <property type="entry name" value="Ribosome_maturation_RimP"/>
</dbReference>
<dbReference type="SUPFAM" id="SSF75420">
    <property type="entry name" value="YhbC-like, N-terminal domain"/>
    <property type="match status" value="1"/>
</dbReference>
<feature type="domain" description="Ribosome maturation factor RimP C-terminal" evidence="6">
    <location>
        <begin position="92"/>
        <end position="153"/>
    </location>
</feature>
<dbReference type="PANTHER" id="PTHR33867">
    <property type="entry name" value="RIBOSOME MATURATION FACTOR RIMP"/>
    <property type="match status" value="1"/>
</dbReference>
<evidence type="ECO:0000256" key="3">
    <source>
        <dbReference type="HAMAP-Rule" id="MF_01077"/>
    </source>
</evidence>
<name>A0A2M8WU32_9MICO</name>
<dbReference type="GO" id="GO:0000028">
    <property type="term" value="P:ribosomal small subunit assembly"/>
    <property type="evidence" value="ECO:0007669"/>
    <property type="project" value="TreeGrafter"/>
</dbReference>
<comment type="function">
    <text evidence="3">Required for maturation of 30S ribosomal subunits.</text>
</comment>
<proteinExistence type="inferred from homology"/>
<dbReference type="InterPro" id="IPR028989">
    <property type="entry name" value="RimP_N"/>
</dbReference>
<feature type="region of interest" description="Disordered" evidence="4">
    <location>
        <begin position="154"/>
        <end position="180"/>
    </location>
</feature>
<gene>
    <name evidence="3" type="primary">rimP</name>
    <name evidence="7" type="ORF">CLV34_0244</name>
</gene>
<evidence type="ECO:0000259" key="5">
    <source>
        <dbReference type="Pfam" id="PF02576"/>
    </source>
</evidence>